<accession>A0A1B7JZA8</accession>
<dbReference type="PROSITE" id="PS50943">
    <property type="entry name" value="HTH_CROC1"/>
    <property type="match status" value="1"/>
</dbReference>
<organism evidence="2 3">
    <name type="scientific">Kluyvera georgiana ATCC 51603</name>
    <dbReference type="NCBI Taxonomy" id="1354264"/>
    <lineage>
        <taxon>Bacteria</taxon>
        <taxon>Pseudomonadati</taxon>
        <taxon>Pseudomonadota</taxon>
        <taxon>Gammaproteobacteria</taxon>
        <taxon>Enterobacterales</taxon>
        <taxon>Enterobacteriaceae</taxon>
        <taxon>Kluyvera</taxon>
    </lineage>
</organism>
<sequence>MTNKIIQHAIDIAGSQKKLADLCGVAQPTVWRWLHGGGIDARYVMKIVSATNGKVKPADIRPDLAMLLSSNSSQF</sequence>
<dbReference type="InterPro" id="IPR010982">
    <property type="entry name" value="Lambda_DNA-bd_dom_sf"/>
</dbReference>
<dbReference type="CDD" id="cd00093">
    <property type="entry name" value="HTH_XRE"/>
    <property type="match status" value="1"/>
</dbReference>
<keyword evidence="3" id="KW-1185">Reference proteome</keyword>
<dbReference type="PATRIC" id="fig|1354264.4.peg.2183"/>
<evidence type="ECO:0000313" key="2">
    <source>
        <dbReference type="EMBL" id="OAT53253.1"/>
    </source>
</evidence>
<feature type="domain" description="HTH cro/C1-type" evidence="1">
    <location>
        <begin position="15"/>
        <end position="60"/>
    </location>
</feature>
<dbReference type="Gene3D" id="1.10.260.40">
    <property type="entry name" value="lambda repressor-like DNA-binding domains"/>
    <property type="match status" value="1"/>
</dbReference>
<dbReference type="GO" id="GO:0003677">
    <property type="term" value="F:DNA binding"/>
    <property type="evidence" value="ECO:0007669"/>
    <property type="project" value="InterPro"/>
</dbReference>
<dbReference type="AlphaFoldDB" id="A0A1B7JZA8"/>
<evidence type="ECO:0000313" key="3">
    <source>
        <dbReference type="Proteomes" id="UP000078386"/>
    </source>
</evidence>
<dbReference type="RefSeq" id="WP_061281420.1">
    <property type="nucleotide sequence ID" value="NZ_LXEU01000044.1"/>
</dbReference>
<proteinExistence type="predicted"/>
<evidence type="ECO:0000259" key="1">
    <source>
        <dbReference type="PROSITE" id="PS50943"/>
    </source>
</evidence>
<dbReference type="GeneID" id="99776902"/>
<dbReference type="InterPro" id="IPR001387">
    <property type="entry name" value="Cro/C1-type_HTH"/>
</dbReference>
<dbReference type="InterPro" id="IPR031856">
    <property type="entry name" value="YdaS_toxin-like"/>
</dbReference>
<dbReference type="Proteomes" id="UP000078386">
    <property type="component" value="Unassembled WGS sequence"/>
</dbReference>
<name>A0A1B7JZA8_9ENTR</name>
<dbReference type="EMBL" id="LXEU01000044">
    <property type="protein sequence ID" value="OAT53253.1"/>
    <property type="molecule type" value="Genomic_DNA"/>
</dbReference>
<reference evidence="2 3" key="1">
    <citation type="submission" date="2016-04" db="EMBL/GenBank/DDBJ databases">
        <title>ATOL: Assembling a taxonomically balanced genome-scale reconstruction of the evolutionary history of the Enterobacteriaceae.</title>
        <authorList>
            <person name="Plunkett G.III."/>
            <person name="Neeno-Eckwall E.C."/>
            <person name="Glasner J.D."/>
            <person name="Perna N.T."/>
        </authorList>
    </citation>
    <scope>NUCLEOTIDE SEQUENCE [LARGE SCALE GENOMIC DNA]</scope>
    <source>
        <strain evidence="2 3">ATCC 51603</strain>
    </source>
</reference>
<dbReference type="SUPFAM" id="SSF47413">
    <property type="entry name" value="lambda repressor-like DNA-binding domains"/>
    <property type="match status" value="1"/>
</dbReference>
<gene>
    <name evidence="2" type="ORF">M989_02103</name>
</gene>
<protein>
    <recommendedName>
        <fullName evidence="1">HTH cro/C1-type domain-containing protein</fullName>
    </recommendedName>
</protein>
<dbReference type="Pfam" id="PF15943">
    <property type="entry name" value="YdaS_toxin"/>
    <property type="match status" value="1"/>
</dbReference>
<comment type="caution">
    <text evidence="2">The sequence shown here is derived from an EMBL/GenBank/DDBJ whole genome shotgun (WGS) entry which is preliminary data.</text>
</comment>